<evidence type="ECO:0000256" key="1">
    <source>
        <dbReference type="SAM" id="SignalP"/>
    </source>
</evidence>
<evidence type="ECO:0000313" key="2">
    <source>
        <dbReference type="EMBL" id="MBJ6727268.1"/>
    </source>
</evidence>
<keyword evidence="1" id="KW-0732">Signal</keyword>
<dbReference type="Proteomes" id="UP000636888">
    <property type="component" value="Unassembled WGS sequence"/>
</dbReference>
<evidence type="ECO:0008006" key="4">
    <source>
        <dbReference type="Google" id="ProtNLM"/>
    </source>
</evidence>
<dbReference type="EMBL" id="JAEMHM010000021">
    <property type="protein sequence ID" value="MBJ6727268.1"/>
    <property type="molecule type" value="Genomic_DNA"/>
</dbReference>
<sequence length="684" mass="74626">MVRRILLIALVAMLALSGVAQGSGDDELVQKRALIILGDFQQWVSLRYLYSGNKSTGFAGSSSHEFLEDYNSSFGFDILNPHFFNANLNFSLGLDQNRYDSQGSNWGDSVRYNYQFTGAGLDRSVTPFTISTYQNTDRVQAPFSPSYTATTSGTDLQVDLRNVFLPSTFRFSRIGTETTGGGNDTNAVTNTFSYTVRHQYQDWVHSGLALSISEGTASSFGGGSLDTRAYSLSANNAVQWGARSQYSLASTVQVSEALDQGVTQRNFSWNEGFRDALGKSLEFHAVYSLADSTVSGIVLGNSVGSGGATDPNAAATTNRTRSNIGEVGLTHRLFESLTTRLTGKGTYNQLLDGTESRYSGQADLNYTKKLPDNNRLAINFTELYEVIDNQLGSPFELIPDELHAQVAQGQVITLGDTRPLVDVISVRNRIVDSTGNSISTITYQSPRDYTFDTRTGQITITVGGTIATTANQDILISYRVQVDERLKYSNESTTVSANMTFLGGSHSVGGSYSSQRLSLISGPPNNSLRNSRNILVYLNGEIQPLTYRVAASQNQLGDLTSRTFEGSGQYFKEEGNARYTVVGSDRYVSYDATSTTRSYGENTASCSVGGMRQLNPYARFTVAANAYDTRSDIRSPKDIVSLRGTLLIVVNRMSLTVDGQTSWSFSGGIVTRENTASVQLLRYF</sequence>
<accession>A0A8J7M215</accession>
<keyword evidence="3" id="KW-1185">Reference proteome</keyword>
<protein>
    <recommendedName>
        <fullName evidence="4">TIGR03016 family PEP-CTERM system-associated outer membrane protein</fullName>
    </recommendedName>
</protein>
<name>A0A8J7M215_9BACT</name>
<feature type="chain" id="PRO_5035270580" description="TIGR03016 family PEP-CTERM system-associated outer membrane protein" evidence="1">
    <location>
        <begin position="23"/>
        <end position="684"/>
    </location>
</feature>
<gene>
    <name evidence="2" type="ORF">JFN93_21360</name>
</gene>
<dbReference type="RefSeq" id="WP_199386177.1">
    <property type="nucleotide sequence ID" value="NZ_JAEMHM010000021.1"/>
</dbReference>
<reference evidence="2" key="1">
    <citation type="submission" date="2020-12" db="EMBL/GenBank/DDBJ databases">
        <title>Geomonas sp. Red875, isolated from river sediment.</title>
        <authorList>
            <person name="Xu Z."/>
            <person name="Zhang Z."/>
            <person name="Masuda Y."/>
            <person name="Itoh H."/>
            <person name="Senoo K."/>
        </authorList>
    </citation>
    <scope>NUCLEOTIDE SEQUENCE</scope>
    <source>
        <strain evidence="2">Red875</strain>
    </source>
</reference>
<organism evidence="2 3">
    <name type="scientific">Geomesophilobacter sediminis</name>
    <dbReference type="NCBI Taxonomy" id="2798584"/>
    <lineage>
        <taxon>Bacteria</taxon>
        <taxon>Pseudomonadati</taxon>
        <taxon>Thermodesulfobacteriota</taxon>
        <taxon>Desulfuromonadia</taxon>
        <taxon>Geobacterales</taxon>
        <taxon>Geobacteraceae</taxon>
        <taxon>Geomesophilobacter</taxon>
    </lineage>
</organism>
<evidence type="ECO:0000313" key="3">
    <source>
        <dbReference type="Proteomes" id="UP000636888"/>
    </source>
</evidence>
<comment type="caution">
    <text evidence="2">The sequence shown here is derived from an EMBL/GenBank/DDBJ whole genome shotgun (WGS) entry which is preliminary data.</text>
</comment>
<dbReference type="AlphaFoldDB" id="A0A8J7M215"/>
<proteinExistence type="predicted"/>
<feature type="signal peptide" evidence="1">
    <location>
        <begin position="1"/>
        <end position="22"/>
    </location>
</feature>